<feature type="compositionally biased region" description="Low complexity" evidence="1">
    <location>
        <begin position="164"/>
        <end position="186"/>
    </location>
</feature>
<feature type="compositionally biased region" description="Low complexity" evidence="1">
    <location>
        <begin position="24"/>
        <end position="58"/>
    </location>
</feature>
<keyword evidence="3" id="KW-1185">Reference proteome</keyword>
<dbReference type="SUPFAM" id="SSF57997">
    <property type="entry name" value="Tropomyosin"/>
    <property type="match status" value="1"/>
</dbReference>
<feature type="compositionally biased region" description="Basic and acidic residues" evidence="1">
    <location>
        <begin position="61"/>
        <end position="76"/>
    </location>
</feature>
<feature type="compositionally biased region" description="Pro residues" evidence="1">
    <location>
        <begin position="154"/>
        <end position="163"/>
    </location>
</feature>
<proteinExistence type="predicted"/>
<gene>
    <name evidence="2" type="ORF">IQ241_22640</name>
</gene>
<protein>
    <submittedName>
        <fullName evidence="2">Uncharacterized protein</fullName>
    </submittedName>
</protein>
<evidence type="ECO:0000313" key="2">
    <source>
        <dbReference type="EMBL" id="MBE9080054.1"/>
    </source>
</evidence>
<dbReference type="RefSeq" id="WP_193911628.1">
    <property type="nucleotide sequence ID" value="NZ_JADEXG010000081.1"/>
</dbReference>
<dbReference type="Proteomes" id="UP000636505">
    <property type="component" value="Unassembled WGS sequence"/>
</dbReference>
<feature type="region of interest" description="Disordered" evidence="1">
    <location>
        <begin position="1"/>
        <end position="97"/>
    </location>
</feature>
<dbReference type="EMBL" id="JADEXG010000081">
    <property type="protein sequence ID" value="MBE9080054.1"/>
    <property type="molecule type" value="Genomic_DNA"/>
</dbReference>
<feature type="region of interest" description="Disordered" evidence="1">
    <location>
        <begin position="141"/>
        <end position="211"/>
    </location>
</feature>
<dbReference type="AlphaFoldDB" id="A0A8J7AJE5"/>
<name>A0A8J7AJE5_9CYAN</name>
<reference evidence="2" key="1">
    <citation type="submission" date="2020-10" db="EMBL/GenBank/DDBJ databases">
        <authorList>
            <person name="Castelo-Branco R."/>
            <person name="Eusebio N."/>
            <person name="Adriana R."/>
            <person name="Vieira A."/>
            <person name="Brugerolle De Fraissinette N."/>
            <person name="Rezende De Castro R."/>
            <person name="Schneider M.P."/>
            <person name="Vasconcelos V."/>
            <person name="Leao P.N."/>
        </authorList>
    </citation>
    <scope>NUCLEOTIDE SEQUENCE</scope>
    <source>
        <strain evidence="2">LEGE 07310</strain>
    </source>
</reference>
<feature type="compositionally biased region" description="Basic and acidic residues" evidence="1">
    <location>
        <begin position="1"/>
        <end position="18"/>
    </location>
</feature>
<accession>A0A8J7AJE5</accession>
<sequence>MTKKRIADLLKEEVEKPSEGSGEGSASAAPVQPSSANRVTQPTAQSAPASTKASPAKRSPTKADLEQRMTDLETDLKSAQQRSAQAEKVAQATQQQVTDLQADITTHQERIYELKESLEQAQKQVKAKDERLAQLTQELEEAKQAIRQLTPAEDPTPQPPAPSEPEAAPSRQSLSLSRRPYSSYKSIPEYAIQRGEKTDSMLTDDEIGWVD</sequence>
<evidence type="ECO:0000313" key="3">
    <source>
        <dbReference type="Proteomes" id="UP000636505"/>
    </source>
</evidence>
<evidence type="ECO:0000256" key="1">
    <source>
        <dbReference type="SAM" id="MobiDB-lite"/>
    </source>
</evidence>
<comment type="caution">
    <text evidence="2">The sequence shown here is derived from an EMBL/GenBank/DDBJ whole genome shotgun (WGS) entry which is preliminary data.</text>
</comment>
<dbReference type="Gene3D" id="1.10.287.1490">
    <property type="match status" value="1"/>
</dbReference>
<organism evidence="2 3">
    <name type="scientific">Vasconcelosia minhoensis LEGE 07310</name>
    <dbReference type="NCBI Taxonomy" id="915328"/>
    <lineage>
        <taxon>Bacteria</taxon>
        <taxon>Bacillati</taxon>
        <taxon>Cyanobacteriota</taxon>
        <taxon>Cyanophyceae</taxon>
        <taxon>Nodosilineales</taxon>
        <taxon>Cymatolegaceae</taxon>
        <taxon>Vasconcelosia</taxon>
        <taxon>Vasconcelosia minhoensis</taxon>
    </lineage>
</organism>
<feature type="compositionally biased region" description="Acidic residues" evidence="1">
    <location>
        <begin position="202"/>
        <end position="211"/>
    </location>
</feature>